<reference evidence="1" key="1">
    <citation type="submission" date="2023-03" db="EMBL/GenBank/DDBJ databases">
        <title>Lomoglobus Profundus gen. nov., sp. nov., a novel member of the phylum Verrucomicrobia, isolated from deep-marine sediment of South China Sea.</title>
        <authorList>
            <person name="Ahmad T."/>
            <person name="Ishaq S.E."/>
            <person name="Wang F."/>
        </authorList>
    </citation>
    <scope>NUCLEOTIDE SEQUENCE</scope>
    <source>
        <strain evidence="1">LMO-M01</strain>
    </source>
</reference>
<dbReference type="RefSeq" id="WP_330928718.1">
    <property type="nucleotide sequence ID" value="NZ_CP119075.1"/>
</dbReference>
<proteinExistence type="predicted"/>
<dbReference type="EMBL" id="CP119075">
    <property type="protein sequence ID" value="WED65512.1"/>
    <property type="molecule type" value="Genomic_DNA"/>
</dbReference>
<protein>
    <submittedName>
        <fullName evidence="1">Uncharacterized protein</fullName>
    </submittedName>
</protein>
<accession>A0AAF0A1Z3</accession>
<organism evidence="1 2">
    <name type="scientific">Synoicihabitans lomoniglobus</name>
    <dbReference type="NCBI Taxonomy" id="2909285"/>
    <lineage>
        <taxon>Bacteria</taxon>
        <taxon>Pseudomonadati</taxon>
        <taxon>Verrucomicrobiota</taxon>
        <taxon>Opitutia</taxon>
        <taxon>Opitutales</taxon>
        <taxon>Opitutaceae</taxon>
        <taxon>Synoicihabitans</taxon>
    </lineage>
</organism>
<dbReference type="Proteomes" id="UP001218638">
    <property type="component" value="Chromosome"/>
</dbReference>
<gene>
    <name evidence="1" type="ORF">PXH66_01445</name>
</gene>
<dbReference type="AlphaFoldDB" id="A0AAF0A1Z3"/>
<sequence length="64" mass="7030">MQTETTTETKACATCTHFKAAADGNGECHRRAPQIVTFQVDENVKFESRFPAVAATDWCGEYSA</sequence>
<evidence type="ECO:0000313" key="1">
    <source>
        <dbReference type="EMBL" id="WED65512.1"/>
    </source>
</evidence>
<name>A0AAF0A1Z3_9BACT</name>
<keyword evidence="2" id="KW-1185">Reference proteome</keyword>
<evidence type="ECO:0000313" key="2">
    <source>
        <dbReference type="Proteomes" id="UP001218638"/>
    </source>
</evidence>
<dbReference type="KEGG" id="slom:PXH66_01445"/>